<evidence type="ECO:0000313" key="1">
    <source>
        <dbReference type="EMBL" id="NBZ89913.1"/>
    </source>
</evidence>
<proteinExistence type="predicted"/>
<dbReference type="AlphaFoldDB" id="A0AAE5BY13"/>
<keyword evidence="2" id="KW-1185">Reference proteome</keyword>
<name>A0AAE5BY13_9RHOB</name>
<comment type="caution">
    <text evidence="1">The sequence shown here is derived from an EMBL/GenBank/DDBJ whole genome shotgun (WGS) entry which is preliminary data.</text>
</comment>
<dbReference type="EMBL" id="JAABNR010000039">
    <property type="protein sequence ID" value="NBZ89913.1"/>
    <property type="molecule type" value="Genomic_DNA"/>
</dbReference>
<evidence type="ECO:0000313" key="2">
    <source>
        <dbReference type="Proteomes" id="UP001193501"/>
    </source>
</evidence>
<organism evidence="1 2">
    <name type="scientific">Stagnihabitans tardus</name>
    <dbReference type="NCBI Taxonomy" id="2699202"/>
    <lineage>
        <taxon>Bacteria</taxon>
        <taxon>Pseudomonadati</taxon>
        <taxon>Pseudomonadota</taxon>
        <taxon>Alphaproteobacteria</taxon>
        <taxon>Rhodobacterales</taxon>
        <taxon>Paracoccaceae</taxon>
        <taxon>Stagnihabitans</taxon>
    </lineage>
</organism>
<accession>A0AAE5BY13</accession>
<reference evidence="1" key="1">
    <citation type="submission" date="2020-01" db="EMBL/GenBank/DDBJ databases">
        <authorList>
            <person name="Chen W.-M."/>
        </authorList>
    </citation>
    <scope>NUCLEOTIDE SEQUENCE</scope>
    <source>
        <strain evidence="1">CYK-10</strain>
    </source>
</reference>
<gene>
    <name evidence="1" type="ORF">GV832_20200</name>
</gene>
<protein>
    <submittedName>
        <fullName evidence="1">Uncharacterized protein</fullName>
    </submittedName>
</protein>
<sequence>MAAHLLQAQSEGPERARLAIDRAREIAATQPDKAMELVRSAWKEANDAPMYLLAEFMTEEGNEAAAREILTLVRQARSEDPNPSAKVLDLLFTAGEMAANGYPDLARETHVIAVGFLPGDVSSPVGFSDELRLARLMGLYGWPEAAEPWFSATYDRITEIPEGSFERGMVLAQFMSVARIIDNISLFDRASADLAAFYVTASPEVRAQVQSAEVSALAESGEIEAAKTRAKAYGTTLADSMASGARFFLDYESDYTPGLFRDTRDRYDRMVAALETDTAKGAFLVALARKLMYKKIDPEFEVLLPRVTDPAARFEMVAEGMAWLARDKGDPKAAADLYFSEVAASTSDLREKGSIVGRYSLALTAEGLWDKGDIDRAKTLTAIVLDMWTKDDGDNRSPETLLIRAMAQAGQDALITPWLEGARLPKEHAEILIWAARGKAAGGDFDMAEDYISRARATLEQVPSEPPVVPKWWPKDRPMPTERDVARARVESIALEIITEMAQQDQVDRALRAWALADKSQAWAWRPALEITRAETRAGRAKEADAMRISLIDDLLSGAMAPRGMAGLIAGIAQDIAAP</sequence>
<dbReference type="RefSeq" id="WP_168776703.1">
    <property type="nucleotide sequence ID" value="NZ_JAABNR010000039.1"/>
</dbReference>
<dbReference type="Proteomes" id="UP001193501">
    <property type="component" value="Unassembled WGS sequence"/>
</dbReference>